<reference evidence="2" key="1">
    <citation type="submission" date="2022-10" db="EMBL/GenBank/DDBJ databases">
        <title>Determination and structural analysis of whole genome sequence of Sarocladium strictum F4-1.</title>
        <authorList>
            <person name="Hu L."/>
            <person name="Jiang Y."/>
        </authorList>
    </citation>
    <scope>NUCLEOTIDE SEQUENCE</scope>
    <source>
        <strain evidence="2">F4-1</strain>
    </source>
</reference>
<organism evidence="2 3">
    <name type="scientific">Sarocladium strictum</name>
    <name type="common">Black bundle disease fungus</name>
    <name type="synonym">Acremonium strictum</name>
    <dbReference type="NCBI Taxonomy" id="5046"/>
    <lineage>
        <taxon>Eukaryota</taxon>
        <taxon>Fungi</taxon>
        <taxon>Dikarya</taxon>
        <taxon>Ascomycota</taxon>
        <taxon>Pezizomycotina</taxon>
        <taxon>Sordariomycetes</taxon>
        <taxon>Hypocreomycetidae</taxon>
        <taxon>Hypocreales</taxon>
        <taxon>Sarocladiaceae</taxon>
        <taxon>Sarocladium</taxon>
    </lineage>
</organism>
<comment type="caution">
    <text evidence="2">The sequence shown here is derived from an EMBL/GenBank/DDBJ whole genome shotgun (WGS) entry which is preliminary data.</text>
</comment>
<gene>
    <name evidence="2" type="ORF">NLU13_1113</name>
</gene>
<feature type="transmembrane region" description="Helical" evidence="1">
    <location>
        <begin position="69"/>
        <end position="95"/>
    </location>
</feature>
<dbReference type="GO" id="GO:0016020">
    <property type="term" value="C:membrane"/>
    <property type="evidence" value="ECO:0007669"/>
    <property type="project" value="TreeGrafter"/>
</dbReference>
<evidence type="ECO:0000313" key="2">
    <source>
        <dbReference type="EMBL" id="KAK0391613.1"/>
    </source>
</evidence>
<keyword evidence="3" id="KW-1185">Reference proteome</keyword>
<dbReference type="PROSITE" id="PS51257">
    <property type="entry name" value="PROKAR_LIPOPROTEIN"/>
    <property type="match status" value="1"/>
</dbReference>
<feature type="transmembrane region" description="Helical" evidence="1">
    <location>
        <begin position="174"/>
        <end position="197"/>
    </location>
</feature>
<dbReference type="EMBL" id="JAPDFR010000001">
    <property type="protein sequence ID" value="KAK0391613.1"/>
    <property type="molecule type" value="Genomic_DNA"/>
</dbReference>
<keyword evidence="1" id="KW-1133">Transmembrane helix</keyword>
<keyword evidence="1" id="KW-0812">Transmembrane</keyword>
<accession>A0AA39GQB6</accession>
<dbReference type="AlphaFoldDB" id="A0AA39GQB6"/>
<keyword evidence="1" id="KW-0472">Membrane</keyword>
<feature type="transmembrane region" description="Helical" evidence="1">
    <location>
        <begin position="217"/>
        <end position="242"/>
    </location>
</feature>
<dbReference type="PANTHER" id="PTHR12242">
    <property type="entry name" value="OS02G0130600 PROTEIN-RELATED"/>
    <property type="match status" value="1"/>
</dbReference>
<feature type="transmembrane region" description="Helical" evidence="1">
    <location>
        <begin position="115"/>
        <end position="135"/>
    </location>
</feature>
<dbReference type="Proteomes" id="UP001175261">
    <property type="component" value="Unassembled WGS sequence"/>
</dbReference>
<proteinExistence type="predicted"/>
<protein>
    <submittedName>
        <fullName evidence="2">Uncharacterized protein</fullName>
    </submittedName>
</protein>
<name>A0AA39GQB6_SARSR</name>
<evidence type="ECO:0000313" key="3">
    <source>
        <dbReference type="Proteomes" id="UP001175261"/>
    </source>
</evidence>
<sequence length="275" mass="31264">MGLKDVLWFGDDLWDPSHRFETSWLLPPWLLFACRALLSLYAFVTLFFSIGWWCTHADLGGCSSAGNSFAFFTVLTYWGLAFYFLVAAIHTGSYAATGRPLLDRFPRPLQALHSLYYTSAVTFPFVVTIVYWGVLYSNPWFSLRFDAWRNVSEHALNSGYALFEIIIPRTNPPLWINLLWLMVILLAYLGLAFVNLARTGKYVYSFLDYQEVGGRGFVAAYVVGIAVGICVVFVVVWALILLRRWVVEKKLGMDGRFAKHPGSQHDVEMNLMGPK</sequence>
<evidence type="ECO:0000256" key="1">
    <source>
        <dbReference type="SAM" id="Phobius"/>
    </source>
</evidence>
<feature type="transmembrane region" description="Helical" evidence="1">
    <location>
        <begin position="29"/>
        <end position="48"/>
    </location>
</feature>
<dbReference type="PANTHER" id="PTHR12242:SF1">
    <property type="entry name" value="MYND-TYPE DOMAIN-CONTAINING PROTEIN"/>
    <property type="match status" value="1"/>
</dbReference>